<dbReference type="Gene3D" id="3.40.50.2000">
    <property type="entry name" value="Glycogen Phosphorylase B"/>
    <property type="match status" value="2"/>
</dbReference>
<keyword evidence="4" id="KW-1185">Reference proteome</keyword>
<feature type="domain" description="Glycosyl transferase family 1" evidence="1">
    <location>
        <begin position="181"/>
        <end position="354"/>
    </location>
</feature>
<evidence type="ECO:0000259" key="2">
    <source>
        <dbReference type="Pfam" id="PF13439"/>
    </source>
</evidence>
<accession>A0ABT0MAF0</accession>
<dbReference type="Proteomes" id="UP001203004">
    <property type="component" value="Unassembled WGS sequence"/>
</dbReference>
<comment type="caution">
    <text evidence="3">The sequence shown here is derived from an EMBL/GenBank/DDBJ whole genome shotgun (WGS) entry which is preliminary data.</text>
</comment>
<dbReference type="RefSeq" id="WP_249099034.1">
    <property type="nucleotide sequence ID" value="NZ_JAMAST010000003.1"/>
</dbReference>
<dbReference type="InterPro" id="IPR001296">
    <property type="entry name" value="Glyco_trans_1"/>
</dbReference>
<dbReference type="Pfam" id="PF00534">
    <property type="entry name" value="Glycos_transf_1"/>
    <property type="match status" value="1"/>
</dbReference>
<gene>
    <name evidence="3" type="ORF">M3N64_05040</name>
</gene>
<sequence>MNIAMIATEKLPVPAIRGGAIQIYIQSTAELIARQHQVTVFSIRDPRLENDETARGVHYIRLNKEHYLDDLADTLRKNHYDLIHVCNRPAWISRLKEAAQDSKFILSVHNEMFAEGKISEEDGTACVRNIAGMVTVSDFIGKTITQRFPEAKDKTRTVYSGVDLAAYHPAWTDQGRAIRKEMRARAQLEGKRIVLFVGRLSKVKGPHILLQAIPEIADKHPDAMLVFVGSKWFDDDKVNNYVRHLYTLGAMHPEQVTFIKFIKPRDIPNLYSMADLFVCCSQWQEPLARVHYEAMAAGLPIITTNRGGNAEVIEEGRNGLIIDRFDDPQEYAHAINDLFDHEDVRAQMGRNGRRIAEQKYGWQRVADQLLEVYQKA</sequence>
<dbReference type="EMBL" id="JAMAST010000003">
    <property type="protein sequence ID" value="MCL1631315.1"/>
    <property type="molecule type" value="Genomic_DNA"/>
</dbReference>
<dbReference type="PANTHER" id="PTHR12526">
    <property type="entry name" value="GLYCOSYLTRANSFERASE"/>
    <property type="match status" value="1"/>
</dbReference>
<evidence type="ECO:0000313" key="3">
    <source>
        <dbReference type="EMBL" id="MCL1631315.1"/>
    </source>
</evidence>
<feature type="domain" description="Glycosyltransferase subfamily 4-like N-terminal" evidence="2">
    <location>
        <begin position="28"/>
        <end position="165"/>
    </location>
</feature>
<dbReference type="PANTHER" id="PTHR12526:SF638">
    <property type="entry name" value="SPORE COAT PROTEIN SA"/>
    <property type="match status" value="1"/>
</dbReference>
<dbReference type="SUPFAM" id="SSF53756">
    <property type="entry name" value="UDP-Glycosyltransferase/glycogen phosphorylase"/>
    <property type="match status" value="1"/>
</dbReference>
<evidence type="ECO:0000313" key="4">
    <source>
        <dbReference type="Proteomes" id="UP001203004"/>
    </source>
</evidence>
<proteinExistence type="predicted"/>
<name>A0ABT0MAF0_9BACL</name>
<organism evidence="3 4">
    <name type="scientific">Sporolactobacillus mangiferae</name>
    <dbReference type="NCBI Taxonomy" id="2940498"/>
    <lineage>
        <taxon>Bacteria</taxon>
        <taxon>Bacillati</taxon>
        <taxon>Bacillota</taxon>
        <taxon>Bacilli</taxon>
        <taxon>Bacillales</taxon>
        <taxon>Sporolactobacillaceae</taxon>
        <taxon>Sporolactobacillus</taxon>
    </lineage>
</organism>
<protein>
    <submittedName>
        <fullName evidence="3">Glycosyltransferase family 4 protein</fullName>
    </submittedName>
</protein>
<dbReference type="CDD" id="cd03801">
    <property type="entry name" value="GT4_PimA-like"/>
    <property type="match status" value="1"/>
</dbReference>
<evidence type="ECO:0000259" key="1">
    <source>
        <dbReference type="Pfam" id="PF00534"/>
    </source>
</evidence>
<dbReference type="Pfam" id="PF13439">
    <property type="entry name" value="Glyco_transf_4"/>
    <property type="match status" value="1"/>
</dbReference>
<reference evidence="3 4" key="1">
    <citation type="submission" date="2022-05" db="EMBL/GenBank/DDBJ databases">
        <title>Sporolactobacillus sp nov CPB3-1, isolated from tree bark (Mangifera indica L.).</title>
        <authorList>
            <person name="Phuengjayaem S."/>
            <person name="Tanasupawat S."/>
        </authorList>
    </citation>
    <scope>NUCLEOTIDE SEQUENCE [LARGE SCALE GENOMIC DNA]</scope>
    <source>
        <strain evidence="3 4">CPB3-1</strain>
    </source>
</reference>
<dbReference type="InterPro" id="IPR028098">
    <property type="entry name" value="Glyco_trans_4-like_N"/>
</dbReference>